<sequence>METIELKLWSRKKPKIYYPSRRMAAMGYGRNGSHWKSTPVKIEIDFSLLGQPERDILRGMTTAGSPHAVELLPIRKRLKLARYDEAAASIPLHRWLRQQVDQWRTMGATQYRVLRPFFSGPEPFRDLGDGWEQ</sequence>
<reference evidence="1 2" key="1">
    <citation type="submission" date="2017-09" db="EMBL/GenBank/DDBJ databases">
        <authorList>
            <person name="Kim K.H."/>
            <person name="Chun B.H."/>
            <person name="Han G.S."/>
            <person name="Hyun S.G."/>
            <person name="Jeon C.O."/>
        </authorList>
    </citation>
    <scope>NUCLEOTIDE SEQUENCE [LARGE SCALE GENOMIC DNA]</scope>
    <source>
        <strain evidence="1 2">SH</strain>
    </source>
</reference>
<name>A0AAN1PFY6_9PROT</name>
<evidence type="ECO:0000313" key="1">
    <source>
        <dbReference type="EMBL" id="AXM99433.1"/>
    </source>
</evidence>
<dbReference type="Proteomes" id="UP000256572">
    <property type="component" value="Chromosome"/>
</dbReference>
<protein>
    <submittedName>
        <fullName evidence="1">Uncharacterized protein</fullName>
    </submittedName>
</protein>
<dbReference type="EMBL" id="CP023189">
    <property type="protein sequence ID" value="AXM99433.1"/>
    <property type="molecule type" value="Genomic_DNA"/>
</dbReference>
<accession>A0AAN1PFY6</accession>
<dbReference type="AlphaFoldDB" id="A0AAN1PFY6"/>
<dbReference type="RefSeq" id="WP_116100208.1">
    <property type="nucleotide sequence ID" value="NZ_CP023189.1"/>
</dbReference>
<reference evidence="1 2" key="2">
    <citation type="submission" date="2018-08" db="EMBL/GenBank/DDBJ databases">
        <title>Acetobacter oryzifermentans sp. nov., isolated from Korea traditional vinegar and reclassification of Acetobacter pasteurianus subsp. ascendens (Henneberg 1898) as Acetobacter ascendens comb. nov.</title>
        <authorList>
            <person name="Cho G.Y."/>
            <person name="Lee S.H."/>
        </authorList>
    </citation>
    <scope>NUCLEOTIDE SEQUENCE [LARGE SCALE GENOMIC DNA]</scope>
    <source>
        <strain evidence="1 2">SH</strain>
    </source>
</reference>
<organism evidence="1 2">
    <name type="scientific">Acetobacter pomorum</name>
    <dbReference type="NCBI Taxonomy" id="65959"/>
    <lineage>
        <taxon>Bacteria</taxon>
        <taxon>Pseudomonadati</taxon>
        <taxon>Pseudomonadota</taxon>
        <taxon>Alphaproteobacteria</taxon>
        <taxon>Acetobacterales</taxon>
        <taxon>Acetobacteraceae</taxon>
        <taxon>Acetobacter</taxon>
    </lineage>
</organism>
<evidence type="ECO:0000313" key="2">
    <source>
        <dbReference type="Proteomes" id="UP000256572"/>
    </source>
</evidence>
<proteinExistence type="predicted"/>
<gene>
    <name evidence="1" type="ORF">CJF59_01705</name>
</gene>